<keyword evidence="3" id="KW-1185">Reference proteome</keyword>
<dbReference type="EMBL" id="JWIN03000003">
    <property type="protein sequence ID" value="KAB1281386.1"/>
    <property type="molecule type" value="Genomic_DNA"/>
</dbReference>
<evidence type="ECO:0000313" key="2">
    <source>
        <dbReference type="EMBL" id="KAB1281386.1"/>
    </source>
</evidence>
<dbReference type="PANTHER" id="PTHR13134">
    <property type="entry name" value="TRAFFICKING PROTEIN PARTICLE COMPLEX SUBUNIT 13"/>
    <property type="match status" value="1"/>
</dbReference>
<organism evidence="2 3">
    <name type="scientific">Camelus dromedarius</name>
    <name type="common">Dromedary</name>
    <name type="synonym">Arabian camel</name>
    <dbReference type="NCBI Taxonomy" id="9838"/>
    <lineage>
        <taxon>Eukaryota</taxon>
        <taxon>Metazoa</taxon>
        <taxon>Chordata</taxon>
        <taxon>Craniata</taxon>
        <taxon>Vertebrata</taxon>
        <taxon>Euteleostomi</taxon>
        <taxon>Mammalia</taxon>
        <taxon>Eutheria</taxon>
        <taxon>Laurasiatheria</taxon>
        <taxon>Artiodactyla</taxon>
        <taxon>Tylopoda</taxon>
        <taxon>Camelidae</taxon>
        <taxon>Camelus</taxon>
    </lineage>
</organism>
<dbReference type="InterPro" id="IPR010378">
    <property type="entry name" value="TRAPPC13"/>
</dbReference>
<evidence type="ECO:0000259" key="1">
    <source>
        <dbReference type="Pfam" id="PF23643"/>
    </source>
</evidence>
<comment type="caution">
    <text evidence="2">The sequence shown here is derived from an EMBL/GenBank/DDBJ whole genome shotgun (WGS) entry which is preliminary data.</text>
</comment>
<dbReference type="Proteomes" id="UP000299084">
    <property type="component" value="Unassembled WGS sequence"/>
</dbReference>
<feature type="domain" description="Trafficking protein particle complex subunit 13 C-terminal" evidence="1">
    <location>
        <begin position="45"/>
        <end position="122"/>
    </location>
</feature>
<dbReference type="PANTHER" id="PTHR13134:SF3">
    <property type="entry name" value="TRAFFICKING PROTEIN PARTICLE COMPLEX SUBUNIT 13"/>
    <property type="match status" value="1"/>
</dbReference>
<name>A0A5N4EEE8_CAMDR</name>
<evidence type="ECO:0000313" key="3">
    <source>
        <dbReference type="Proteomes" id="UP000299084"/>
    </source>
</evidence>
<accession>A0A5N4EEE8</accession>
<dbReference type="AlphaFoldDB" id="A0A5N4EEE8"/>
<reference evidence="2 3" key="2">
    <citation type="journal article" date="2019" name="Mol. Ecol. Resour.">
        <title>Improving Illumina assemblies with Hi-C and long reads: an example with the North African dromedary.</title>
        <authorList>
            <person name="Elbers J.P."/>
            <person name="Rogers M.F."/>
            <person name="Perelman P.L."/>
            <person name="Proskuryakova A.A."/>
            <person name="Serdyukova N.A."/>
            <person name="Johnson W.E."/>
            <person name="Horin P."/>
            <person name="Corander J."/>
            <person name="Murphy D."/>
            <person name="Burger P.A."/>
        </authorList>
    </citation>
    <scope>NUCLEOTIDE SEQUENCE [LARGE SCALE GENOMIC DNA]</scope>
    <source>
        <strain evidence="2">Drom800</strain>
        <tissue evidence="2">Blood</tissue>
    </source>
</reference>
<dbReference type="InterPro" id="IPR055428">
    <property type="entry name" value="TRAPPC13_C"/>
</dbReference>
<proteinExistence type="predicted"/>
<dbReference type="EMBL" id="JWIN03000003">
    <property type="protein sequence ID" value="KAB1281390.1"/>
    <property type="molecule type" value="Genomic_DNA"/>
</dbReference>
<reference evidence="2" key="1">
    <citation type="submission" date="2014-12" db="EMBL/GenBank/DDBJ databases">
        <authorList>
            <person name="Fitak R."/>
            <person name="Mohandesan E."/>
            <person name="Burger P.A."/>
            <person name="Jukka C."/>
        </authorList>
    </citation>
    <scope>NUCLEOTIDE SEQUENCE</scope>
    <source>
        <strain evidence="2">Drom800</strain>
        <tissue evidence="2">Blood</tissue>
    </source>
</reference>
<dbReference type="GO" id="GO:1990072">
    <property type="term" value="C:TRAPPIII protein complex"/>
    <property type="evidence" value="ECO:0007669"/>
    <property type="project" value="TreeGrafter"/>
</dbReference>
<dbReference type="Pfam" id="PF23643">
    <property type="entry name" value="TRAPPC13_C"/>
    <property type="match status" value="1"/>
</dbReference>
<gene>
    <name evidence="2" type="ORF">Cadr_000004231</name>
</gene>
<sequence>MIAFHFCFWFSIGHSKKEFTGKSGINIAVPLCERNKIYSCFSDSSSSERTMDLVLEMCNTNSIHWCGISGRQLGKLHPSSSLCLALTLLSSVQGLQSVSGLRLTDTFLKRTYEYDDIAQVCVVSSAIKVES</sequence>
<protein>
    <submittedName>
        <fullName evidence="2">Trafficking protein particle complex subunit 13</fullName>
    </submittedName>
</protein>